<proteinExistence type="predicted"/>
<gene>
    <name evidence="2" type="ORF">SpAn4DRAFT_3089</name>
</gene>
<evidence type="ECO:0000313" key="2">
    <source>
        <dbReference type="EMBL" id="CQR72629.1"/>
    </source>
</evidence>
<keyword evidence="1" id="KW-1133">Transmembrane helix</keyword>
<keyword evidence="1" id="KW-0472">Membrane</keyword>
<protein>
    <submittedName>
        <fullName evidence="2">Uncharacterized protein</fullName>
    </submittedName>
</protein>
<accession>A0A0U1KZT0</accession>
<organism evidence="2 3">
    <name type="scientific">Sporomusa ovata</name>
    <dbReference type="NCBI Taxonomy" id="2378"/>
    <lineage>
        <taxon>Bacteria</taxon>
        <taxon>Bacillati</taxon>
        <taxon>Bacillota</taxon>
        <taxon>Negativicutes</taxon>
        <taxon>Selenomonadales</taxon>
        <taxon>Sporomusaceae</taxon>
        <taxon>Sporomusa</taxon>
    </lineage>
</organism>
<evidence type="ECO:0000313" key="3">
    <source>
        <dbReference type="Proteomes" id="UP000049855"/>
    </source>
</evidence>
<dbReference type="EMBL" id="CTRP01000010">
    <property type="protein sequence ID" value="CQR72629.1"/>
    <property type="molecule type" value="Genomic_DNA"/>
</dbReference>
<feature type="transmembrane region" description="Helical" evidence="1">
    <location>
        <begin position="28"/>
        <end position="61"/>
    </location>
</feature>
<evidence type="ECO:0000256" key="1">
    <source>
        <dbReference type="SAM" id="Phobius"/>
    </source>
</evidence>
<keyword evidence="1" id="KW-0812">Transmembrane</keyword>
<sequence>MPVTRLSATALALGWTKLTVSPLATEKLVQLIIALLLLWLIVVVLPVAVIVALPLVTLPLVGLAKAVL</sequence>
<dbReference type="AlphaFoldDB" id="A0A0U1KZT0"/>
<dbReference type="Proteomes" id="UP000049855">
    <property type="component" value="Unassembled WGS sequence"/>
</dbReference>
<name>A0A0U1KZT0_9FIRM</name>
<reference evidence="3" key="1">
    <citation type="submission" date="2015-03" db="EMBL/GenBank/DDBJ databases">
        <authorList>
            <person name="Nijsse Bart"/>
        </authorList>
    </citation>
    <scope>NUCLEOTIDE SEQUENCE [LARGE SCALE GENOMIC DNA]</scope>
</reference>
<keyword evidence="3" id="KW-1185">Reference proteome</keyword>